<evidence type="ECO:0000313" key="4">
    <source>
        <dbReference type="EMBL" id="GAH33361.1"/>
    </source>
</evidence>
<sequence>LLENGETVRASVRNPNNRVPFEGLDCEVVQADLMDKDSLLRALEGVDTLYQVAAVFKHWARDPQKEIIEPNMQGTRNILEAAAERGVRRIVYVSSEVTLDHSVAPVDESTWRTELHGNPYVQSKTESEQLAWRMAEELGLDMVSILPGAIIGP</sequence>
<evidence type="ECO:0000259" key="3">
    <source>
        <dbReference type="Pfam" id="PF01370"/>
    </source>
</evidence>
<dbReference type="AlphaFoldDB" id="X1EJ58"/>
<dbReference type="PANTHER" id="PTHR10366">
    <property type="entry name" value="NAD DEPENDENT EPIMERASE/DEHYDRATASE"/>
    <property type="match status" value="1"/>
</dbReference>
<dbReference type="InterPro" id="IPR001509">
    <property type="entry name" value="Epimerase_deHydtase"/>
</dbReference>
<dbReference type="EMBL" id="BARU01014481">
    <property type="protein sequence ID" value="GAH33361.1"/>
    <property type="molecule type" value="Genomic_DNA"/>
</dbReference>
<comment type="similarity">
    <text evidence="2">Belongs to the NAD(P)-dependent epimerase/dehydratase family. Dihydroflavonol-4-reductase subfamily.</text>
</comment>
<evidence type="ECO:0000256" key="2">
    <source>
        <dbReference type="ARBA" id="ARBA00023445"/>
    </source>
</evidence>
<protein>
    <recommendedName>
        <fullName evidence="3">NAD-dependent epimerase/dehydratase domain-containing protein</fullName>
    </recommendedName>
</protein>
<organism evidence="4">
    <name type="scientific">marine sediment metagenome</name>
    <dbReference type="NCBI Taxonomy" id="412755"/>
    <lineage>
        <taxon>unclassified sequences</taxon>
        <taxon>metagenomes</taxon>
        <taxon>ecological metagenomes</taxon>
    </lineage>
</organism>
<gene>
    <name evidence="4" type="ORF">S03H2_25529</name>
</gene>
<dbReference type="Gene3D" id="3.40.50.720">
    <property type="entry name" value="NAD(P)-binding Rossmann-like Domain"/>
    <property type="match status" value="1"/>
</dbReference>
<name>X1EJ58_9ZZZZ</name>
<feature type="non-terminal residue" evidence="4">
    <location>
        <position position="1"/>
    </location>
</feature>
<keyword evidence="1" id="KW-0560">Oxidoreductase</keyword>
<comment type="caution">
    <text evidence="4">The sequence shown here is derived from an EMBL/GenBank/DDBJ whole genome shotgun (WGS) entry which is preliminary data.</text>
</comment>
<feature type="domain" description="NAD-dependent epimerase/dehydratase" evidence="3">
    <location>
        <begin position="1"/>
        <end position="153"/>
    </location>
</feature>
<dbReference type="GO" id="GO:0016616">
    <property type="term" value="F:oxidoreductase activity, acting on the CH-OH group of donors, NAD or NADP as acceptor"/>
    <property type="evidence" value="ECO:0007669"/>
    <property type="project" value="TreeGrafter"/>
</dbReference>
<reference evidence="4" key="1">
    <citation type="journal article" date="2014" name="Front. Microbiol.">
        <title>High frequency of phylogenetically diverse reductive dehalogenase-homologous genes in deep subseafloor sedimentary metagenomes.</title>
        <authorList>
            <person name="Kawai M."/>
            <person name="Futagami T."/>
            <person name="Toyoda A."/>
            <person name="Takaki Y."/>
            <person name="Nishi S."/>
            <person name="Hori S."/>
            <person name="Arai W."/>
            <person name="Tsubouchi T."/>
            <person name="Morono Y."/>
            <person name="Uchiyama I."/>
            <person name="Ito T."/>
            <person name="Fujiyama A."/>
            <person name="Inagaki F."/>
            <person name="Takami H."/>
        </authorList>
    </citation>
    <scope>NUCLEOTIDE SEQUENCE</scope>
    <source>
        <strain evidence="4">Expedition CK06-06</strain>
    </source>
</reference>
<dbReference type="PANTHER" id="PTHR10366:SF564">
    <property type="entry name" value="STEROL-4-ALPHA-CARBOXYLATE 3-DEHYDROGENASE, DECARBOXYLATING"/>
    <property type="match status" value="1"/>
</dbReference>
<accession>X1EJ58</accession>
<dbReference type="SUPFAM" id="SSF51735">
    <property type="entry name" value="NAD(P)-binding Rossmann-fold domains"/>
    <property type="match status" value="1"/>
</dbReference>
<feature type="non-terminal residue" evidence="4">
    <location>
        <position position="153"/>
    </location>
</feature>
<dbReference type="InterPro" id="IPR050425">
    <property type="entry name" value="NAD(P)_dehydrat-like"/>
</dbReference>
<dbReference type="InterPro" id="IPR036291">
    <property type="entry name" value="NAD(P)-bd_dom_sf"/>
</dbReference>
<evidence type="ECO:0000256" key="1">
    <source>
        <dbReference type="ARBA" id="ARBA00023002"/>
    </source>
</evidence>
<proteinExistence type="inferred from homology"/>
<dbReference type="Pfam" id="PF01370">
    <property type="entry name" value="Epimerase"/>
    <property type="match status" value="1"/>
</dbReference>